<accession>A0A445N2Y5</accession>
<evidence type="ECO:0000259" key="3">
    <source>
        <dbReference type="Pfam" id="PF17167"/>
    </source>
</evidence>
<dbReference type="EMBL" id="OJIN01000228">
    <property type="protein sequence ID" value="SPD76082.1"/>
    <property type="molecule type" value="Genomic_DNA"/>
</dbReference>
<dbReference type="Pfam" id="PF21958">
    <property type="entry name" value="SOGP_N"/>
    <property type="match status" value="1"/>
</dbReference>
<dbReference type="SUPFAM" id="SSF48208">
    <property type="entry name" value="Six-hairpin glycosidases"/>
    <property type="match status" value="1"/>
</dbReference>
<dbReference type="Pfam" id="PF21250">
    <property type="entry name" value="SOGP_2nd"/>
    <property type="match status" value="1"/>
</dbReference>
<dbReference type="Gene3D" id="2.60.420.10">
    <property type="entry name" value="Maltose phosphorylase, domain 3"/>
    <property type="match status" value="1"/>
</dbReference>
<dbReference type="InterPro" id="IPR048773">
    <property type="entry name" value="SOGP_C"/>
</dbReference>
<dbReference type="InterPro" id="IPR052047">
    <property type="entry name" value="GH94_Enzymes"/>
</dbReference>
<feature type="domain" description="Glycoside phosphorylase super sandwich" evidence="4">
    <location>
        <begin position="323"/>
        <end position="558"/>
    </location>
</feature>
<dbReference type="Pfam" id="PF17167">
    <property type="entry name" value="Glyco_hydro_94"/>
    <property type="match status" value="1"/>
</dbReference>
<gene>
    <name evidence="7" type="ORF">PITCH_A820001</name>
</gene>
<feature type="domain" description="SOGP N-terminal" evidence="6">
    <location>
        <begin position="27"/>
        <end position="252"/>
    </location>
</feature>
<reference evidence="7" key="1">
    <citation type="submission" date="2018-01" db="EMBL/GenBank/DDBJ databases">
        <authorList>
            <person name="Regsiter A."/>
            <person name="William W."/>
        </authorList>
    </citation>
    <scope>NUCLEOTIDE SEQUENCE</scope>
    <source>
        <strain evidence="7">TRIP AH-1</strain>
    </source>
</reference>
<evidence type="ECO:0008006" key="8">
    <source>
        <dbReference type="Google" id="ProtNLM"/>
    </source>
</evidence>
<dbReference type="GO" id="GO:0005975">
    <property type="term" value="P:carbohydrate metabolic process"/>
    <property type="evidence" value="ECO:0007669"/>
    <property type="project" value="InterPro"/>
</dbReference>
<evidence type="ECO:0000259" key="6">
    <source>
        <dbReference type="Pfam" id="PF21958"/>
    </source>
</evidence>
<evidence type="ECO:0000313" key="7">
    <source>
        <dbReference type="EMBL" id="SPD76082.1"/>
    </source>
</evidence>
<dbReference type="InterPro" id="IPR053831">
    <property type="entry name" value="SOGP_N"/>
</dbReference>
<dbReference type="InterPro" id="IPR037018">
    <property type="entry name" value="GH65_N"/>
</dbReference>
<dbReference type="InterPro" id="IPR008928">
    <property type="entry name" value="6-hairpin_glycosidase_sf"/>
</dbReference>
<protein>
    <recommendedName>
        <fullName evidence="8">Glycosyl hydrolase 94 domain-containing protein</fullName>
    </recommendedName>
</protein>
<feature type="domain" description="Glycosyl hydrolase 94 catalytic" evidence="3">
    <location>
        <begin position="699"/>
        <end position="970"/>
    </location>
</feature>
<name>A0A445N2Y5_9BACT</name>
<evidence type="ECO:0000259" key="5">
    <source>
        <dbReference type="Pfam" id="PF21270"/>
    </source>
</evidence>
<dbReference type="Gene3D" id="1.50.10.10">
    <property type="match status" value="1"/>
</dbReference>
<dbReference type="GO" id="GO:0016757">
    <property type="term" value="F:glycosyltransferase activity"/>
    <property type="evidence" value="ECO:0007669"/>
    <property type="project" value="UniProtKB-KW"/>
</dbReference>
<feature type="domain" description="Glycoside phosphorylase C-terminal" evidence="5">
    <location>
        <begin position="1041"/>
        <end position="1116"/>
    </location>
</feature>
<proteinExistence type="predicted"/>
<dbReference type="PANTHER" id="PTHR37469:SF2">
    <property type="entry name" value="CELLOBIONIC ACID PHOSPHORYLASE"/>
    <property type="match status" value="1"/>
</dbReference>
<dbReference type="Pfam" id="PF21270">
    <property type="entry name" value="SOGP_4th"/>
    <property type="match status" value="1"/>
</dbReference>
<dbReference type="PANTHER" id="PTHR37469">
    <property type="entry name" value="CELLOBIONIC ACID PHOSPHORYLASE-RELATED"/>
    <property type="match status" value="1"/>
</dbReference>
<keyword evidence="1" id="KW-0328">Glycosyltransferase</keyword>
<dbReference type="InterPro" id="IPR033432">
    <property type="entry name" value="GH94_catalytic"/>
</dbReference>
<dbReference type="InterPro" id="IPR048771">
    <property type="entry name" value="SOGP_2nd"/>
</dbReference>
<dbReference type="InterPro" id="IPR012341">
    <property type="entry name" value="6hp_glycosidase-like_sf"/>
</dbReference>
<keyword evidence="2" id="KW-0808">Transferase</keyword>
<dbReference type="AlphaFoldDB" id="A0A445N2Y5"/>
<evidence type="ECO:0000256" key="1">
    <source>
        <dbReference type="ARBA" id="ARBA00022676"/>
    </source>
</evidence>
<evidence type="ECO:0000256" key="2">
    <source>
        <dbReference type="ARBA" id="ARBA00022679"/>
    </source>
</evidence>
<organism evidence="7">
    <name type="scientific">uncultured Desulfobacterium sp</name>
    <dbReference type="NCBI Taxonomy" id="201089"/>
    <lineage>
        <taxon>Bacteria</taxon>
        <taxon>Pseudomonadati</taxon>
        <taxon>Thermodesulfobacteriota</taxon>
        <taxon>Desulfobacteria</taxon>
        <taxon>Desulfobacterales</taxon>
        <taxon>Desulfobacteriaceae</taxon>
        <taxon>Desulfobacterium</taxon>
        <taxon>environmental samples</taxon>
    </lineage>
</organism>
<sequence>MMNSQKQSSERLPLHLNSPSGMSILVNTNGSIRRMDYHNIIINLFPGAEIEGGPTNLYLRRHSSSLEAVPLLGPRSPSAFSTNTEGLNATGEWQELAFYLSLRLAQSAPAWFWHLDIKNTGSAPQTMDLIYAQDLGLADYWAVRINEYYSSHYVDHSPLSHPKHGTVIASRQNLSMAGKNPWTLIGAIGHCTGFSTDALQFYSLSARAGEPPVGLTKGLPGVRLQHEHSLVTLQEGPVTIEPGAKSMLGFFGWFEADHPAASSEEDLAFVERAMALPEAKQVIGDRAAISIRPAATLFSRSTLMQSMGLNRDEIEKIFGPGIREEEIVNGKLLSFFVGNYSHVALKEKELAVLRPHMHIIRTGSRLTPDEGSLTSTCCMAGVFHSMVTQGHVSINRLLSATHSYLGIFRSNGQRIFVENDGRWWLLDVPSAFEMTPQGCRWIYKHGDGLIEVKAEALTERNELTLSIKVLSGPPARFFISNHVAINGDDGSNEIPVQYAFNGEAVFFRPSKGTDLGRRFQEGGFRFAPLSGTIIEWVGGDEMLFTDGKSRKQPFVCIITAPNDYAEFRLTGHLISEPADHGSGPSEADFWAHLTSHIRFHPPASSRLSQDVSRLGEILPWFIHNSLVHCLAPRGTEQYTGGNWGTRDICQGPVELLLSLDHSGPVRDLLIQVFRNQNPDGDWPQWFMFFDRERNTRAADSHGDIVFWPILAMARYLSATEDRKLLEEVVPFFHPECDLNAEKESLWGHIERALAVIAGRVIPDTRLAAYGHGDWNDSLQPAQPAMREQLCSTWTVTLHYQVLLTLAESLRRLDMADHATRIEAIAAEVRNDFRRLLIVDEILPGYAYFLNKDQVEYLLHPSDRKTGVSYSLLPMIHAIISNLLTKDEAKKHLELIGAHLLGPDGARLFDRPMKYRGGPQHYFQRAESAAFFGREIGLMYTHAHLRYAEALAHYGDVDGFFLALRQANPIDICKLVSGAKPRQANCYYSSSDAAFRDRYQASAEYDRIRKGEVGLDGGWRIYSSGPGIATRLIIECFLGLCRQKTRLIIDPVIPKSLDGLRVDIEIADRMVEVQYHINSIGLGTASIQINGEEIPFSRILNPYRTGAAEILMDTVNQTFHGGMNHMEVFLG</sequence>
<dbReference type="Gene3D" id="2.70.98.40">
    <property type="entry name" value="Glycoside hydrolase, family 65, N-terminal domain"/>
    <property type="match status" value="1"/>
</dbReference>
<evidence type="ECO:0000259" key="4">
    <source>
        <dbReference type="Pfam" id="PF21250"/>
    </source>
</evidence>